<dbReference type="OrthoDB" id="2142729at2759"/>
<dbReference type="EMBL" id="NEDP02005228">
    <property type="protein sequence ID" value="OWF42720.1"/>
    <property type="molecule type" value="Genomic_DNA"/>
</dbReference>
<feature type="region of interest" description="Disordered" evidence="2">
    <location>
        <begin position="478"/>
        <end position="499"/>
    </location>
</feature>
<keyword evidence="4" id="KW-1185">Reference proteome</keyword>
<evidence type="ECO:0000256" key="1">
    <source>
        <dbReference type="SAM" id="Coils"/>
    </source>
</evidence>
<feature type="coiled-coil region" evidence="1">
    <location>
        <begin position="127"/>
        <end position="182"/>
    </location>
</feature>
<proteinExistence type="predicted"/>
<protein>
    <submittedName>
        <fullName evidence="3">Uncharacterized protein</fullName>
    </submittedName>
</protein>
<feature type="coiled-coil region" evidence="1">
    <location>
        <begin position="265"/>
        <end position="320"/>
    </location>
</feature>
<accession>A0A210Q1W3</accession>
<name>A0A210Q1W3_MIZYE</name>
<organism evidence="3 4">
    <name type="scientific">Mizuhopecten yessoensis</name>
    <name type="common">Japanese scallop</name>
    <name type="synonym">Patinopecten yessoensis</name>
    <dbReference type="NCBI Taxonomy" id="6573"/>
    <lineage>
        <taxon>Eukaryota</taxon>
        <taxon>Metazoa</taxon>
        <taxon>Spiralia</taxon>
        <taxon>Lophotrochozoa</taxon>
        <taxon>Mollusca</taxon>
        <taxon>Bivalvia</taxon>
        <taxon>Autobranchia</taxon>
        <taxon>Pteriomorphia</taxon>
        <taxon>Pectinida</taxon>
        <taxon>Pectinoidea</taxon>
        <taxon>Pectinidae</taxon>
        <taxon>Mizuhopecten</taxon>
    </lineage>
</organism>
<comment type="caution">
    <text evidence="3">The sequence shown here is derived from an EMBL/GenBank/DDBJ whole genome shotgun (WGS) entry which is preliminary data.</text>
</comment>
<gene>
    <name evidence="3" type="ORF">KP79_PYT17012</name>
</gene>
<evidence type="ECO:0000256" key="2">
    <source>
        <dbReference type="SAM" id="MobiDB-lite"/>
    </source>
</evidence>
<sequence length="879" mass="101876">MDVSKQLTRVLEKKGFSSVNKYELMCLENQAKDNGPDEERTRLSFQVLDDLIPKLGVYTRIFAKVRDDLYASVYSENLTAHKDGSIAQIPYYTQVRRIHDEHDDKLDVVTEQLDIVKQRLFEKHKQLEDSQQKGAMLEERIEEMNQRLVMVDSMLTDKTSDIVRLEEELAEEQEKGEQTQARLDGDVDDLRESLEEAHGEIEYLSRYKKGYDDLYNAFLDQPEIDDLPKKNLRPVISTKRANLMTNIEAAQRLEEQIMSVMNTAVEEFDKFLEEHKEELQKIEIRDDLTNAEFEVQEMDIEQADQELEAMQDRFRNTVGDISNELQLLKQHGTMLMEQLQTLEQNKPTLVKRNRERSKFSDTNIQPGLGKSDSILSVGLQDTEADEEGDADPFIPQERVFAKYAAMLYTSNNMSKSFEEFKDAKFCSSCGEKTVICPHKLPGVDKVIVLPHNTTHIKITRPKVRINKELIDEMMKPRSPELSFDMPSTAASYSRPRMDSSVMTIQTPATSRESPSLVGSEAHMQHTMHRLFDDYKDRTHLERNIPRQLSLERTLSQVEQFWAYMIWTDENGDENDLHHSTLDHVYLYMRERYIIEDIMFLCAHDFLSSVAESGAINKTVHVFGHILAGNLDGAVFRYAMLMSDFIQAVEWKEVEDFRAFASVVYPFLGEDDVETLQMSYTSFSENRISEQLVCQFLMHLILKYREPCFQEMEHKILPFQTQESGQPTLNDKEFKEAIDAVVPLASDKLRNRLFYESEKAVRIDGFQGKVPIMRLSQICGYLYLLQIANVTRENVANKVIQWRERPHSSGSEKKTHELQLVETDEPLITMMSVKNLATNIARRLVARTLRIEKLRSVCDVINVYFDILHGSTIYVYNTLV</sequence>
<dbReference type="Proteomes" id="UP000242188">
    <property type="component" value="Unassembled WGS sequence"/>
</dbReference>
<evidence type="ECO:0000313" key="3">
    <source>
        <dbReference type="EMBL" id="OWF42720.1"/>
    </source>
</evidence>
<keyword evidence="1" id="KW-0175">Coiled coil</keyword>
<dbReference type="AlphaFoldDB" id="A0A210Q1W3"/>
<evidence type="ECO:0000313" key="4">
    <source>
        <dbReference type="Proteomes" id="UP000242188"/>
    </source>
</evidence>
<reference evidence="3 4" key="1">
    <citation type="journal article" date="2017" name="Nat. Ecol. Evol.">
        <title>Scallop genome provides insights into evolution of bilaterian karyotype and development.</title>
        <authorList>
            <person name="Wang S."/>
            <person name="Zhang J."/>
            <person name="Jiao W."/>
            <person name="Li J."/>
            <person name="Xun X."/>
            <person name="Sun Y."/>
            <person name="Guo X."/>
            <person name="Huan P."/>
            <person name="Dong B."/>
            <person name="Zhang L."/>
            <person name="Hu X."/>
            <person name="Sun X."/>
            <person name="Wang J."/>
            <person name="Zhao C."/>
            <person name="Wang Y."/>
            <person name="Wang D."/>
            <person name="Huang X."/>
            <person name="Wang R."/>
            <person name="Lv J."/>
            <person name="Li Y."/>
            <person name="Zhang Z."/>
            <person name="Liu B."/>
            <person name="Lu W."/>
            <person name="Hui Y."/>
            <person name="Liang J."/>
            <person name="Zhou Z."/>
            <person name="Hou R."/>
            <person name="Li X."/>
            <person name="Liu Y."/>
            <person name="Li H."/>
            <person name="Ning X."/>
            <person name="Lin Y."/>
            <person name="Zhao L."/>
            <person name="Xing Q."/>
            <person name="Dou J."/>
            <person name="Li Y."/>
            <person name="Mao J."/>
            <person name="Guo H."/>
            <person name="Dou H."/>
            <person name="Li T."/>
            <person name="Mu C."/>
            <person name="Jiang W."/>
            <person name="Fu Q."/>
            <person name="Fu X."/>
            <person name="Miao Y."/>
            <person name="Liu J."/>
            <person name="Yu Q."/>
            <person name="Li R."/>
            <person name="Liao H."/>
            <person name="Li X."/>
            <person name="Kong Y."/>
            <person name="Jiang Z."/>
            <person name="Chourrout D."/>
            <person name="Li R."/>
            <person name="Bao Z."/>
        </authorList>
    </citation>
    <scope>NUCLEOTIDE SEQUENCE [LARGE SCALE GENOMIC DNA]</scope>
    <source>
        <strain evidence="3 4">PY_sf001</strain>
    </source>
</reference>